<organism evidence="1 2">
    <name type="scientific">Dokdonella soli</name>
    <dbReference type="NCBI Taxonomy" id="529810"/>
    <lineage>
        <taxon>Bacteria</taxon>
        <taxon>Pseudomonadati</taxon>
        <taxon>Pseudomonadota</taxon>
        <taxon>Gammaproteobacteria</taxon>
        <taxon>Lysobacterales</taxon>
        <taxon>Rhodanobacteraceae</taxon>
        <taxon>Dokdonella</taxon>
    </lineage>
</organism>
<gene>
    <name evidence="1" type="ORF">GCM10009105_10740</name>
</gene>
<name>A0ABN1IDZ7_9GAMM</name>
<accession>A0ABN1IDZ7</accession>
<proteinExistence type="predicted"/>
<comment type="caution">
    <text evidence="1">The sequence shown here is derived from an EMBL/GenBank/DDBJ whole genome shotgun (WGS) entry which is preliminary data.</text>
</comment>
<dbReference type="Proteomes" id="UP001501523">
    <property type="component" value="Unassembled WGS sequence"/>
</dbReference>
<protein>
    <submittedName>
        <fullName evidence="1">Uncharacterized protein</fullName>
    </submittedName>
</protein>
<evidence type="ECO:0000313" key="1">
    <source>
        <dbReference type="EMBL" id="GAA0709912.1"/>
    </source>
</evidence>
<evidence type="ECO:0000313" key="2">
    <source>
        <dbReference type="Proteomes" id="UP001501523"/>
    </source>
</evidence>
<sequence length="89" mass="9221">MITGAPAGLQAAALIVDQTVDIGRGLGGSADDADGEQLGNIQGLSPGERAAGVKQGTCLRNKNDTARAEPVERANLTVSVRLGRRRRIQ</sequence>
<dbReference type="EMBL" id="BAAAEU010000005">
    <property type="protein sequence ID" value="GAA0709912.1"/>
    <property type="molecule type" value="Genomic_DNA"/>
</dbReference>
<keyword evidence="2" id="KW-1185">Reference proteome</keyword>
<reference evidence="1 2" key="1">
    <citation type="journal article" date="2019" name="Int. J. Syst. Evol. Microbiol.">
        <title>The Global Catalogue of Microorganisms (GCM) 10K type strain sequencing project: providing services to taxonomists for standard genome sequencing and annotation.</title>
        <authorList>
            <consortium name="The Broad Institute Genomics Platform"/>
            <consortium name="The Broad Institute Genome Sequencing Center for Infectious Disease"/>
            <person name="Wu L."/>
            <person name="Ma J."/>
        </authorList>
    </citation>
    <scope>NUCLEOTIDE SEQUENCE [LARGE SCALE GENOMIC DNA]</scope>
    <source>
        <strain evidence="1 2">JCM 15421</strain>
    </source>
</reference>